<dbReference type="AlphaFoldDB" id="A0A101LYH0"/>
<geneLocation type="mitochondrion" evidence="1"/>
<sequence length="56" mass="6349">MDSGMHPSSLLARHSDYFYAIDDMLYLLYMGEGRTLRSASSFVSIHPRMLSSSSFL</sequence>
<name>A0A101LYH0_PICGL</name>
<keyword evidence="1" id="KW-0496">Mitochondrion</keyword>
<comment type="caution">
    <text evidence="1">The sequence shown here is derived from an EMBL/GenBank/DDBJ whole genome shotgun (WGS) entry which is preliminary data.</text>
</comment>
<evidence type="ECO:0000313" key="1">
    <source>
        <dbReference type="EMBL" id="KUM47518.1"/>
    </source>
</evidence>
<proteinExistence type="predicted"/>
<accession>A0A101LYH0</accession>
<gene>
    <name evidence="1" type="ORF">ABT39_MTgene5704</name>
</gene>
<protein>
    <submittedName>
        <fullName evidence="1">Uncharacterized protein</fullName>
    </submittedName>
</protein>
<organism evidence="1">
    <name type="scientific">Picea glauca</name>
    <name type="common">White spruce</name>
    <name type="synonym">Pinus glauca</name>
    <dbReference type="NCBI Taxonomy" id="3330"/>
    <lineage>
        <taxon>Eukaryota</taxon>
        <taxon>Viridiplantae</taxon>
        <taxon>Streptophyta</taxon>
        <taxon>Embryophyta</taxon>
        <taxon>Tracheophyta</taxon>
        <taxon>Spermatophyta</taxon>
        <taxon>Pinopsida</taxon>
        <taxon>Pinidae</taxon>
        <taxon>Conifers I</taxon>
        <taxon>Pinales</taxon>
        <taxon>Pinaceae</taxon>
        <taxon>Picea</taxon>
    </lineage>
</organism>
<reference evidence="1" key="1">
    <citation type="journal article" date="2015" name="Genome Biol. Evol.">
        <title>Organellar Genomes of White Spruce (Picea glauca): Assembly and Annotation.</title>
        <authorList>
            <person name="Jackman S.D."/>
            <person name="Warren R.L."/>
            <person name="Gibb E.A."/>
            <person name="Vandervalk B.P."/>
            <person name="Mohamadi H."/>
            <person name="Chu J."/>
            <person name="Raymond A."/>
            <person name="Pleasance S."/>
            <person name="Coope R."/>
            <person name="Wildung M.R."/>
            <person name="Ritland C.E."/>
            <person name="Bousquet J."/>
            <person name="Jones S.J."/>
            <person name="Bohlmann J."/>
            <person name="Birol I."/>
        </authorList>
    </citation>
    <scope>NUCLEOTIDE SEQUENCE [LARGE SCALE GENOMIC DNA]</scope>
    <source>
        <tissue evidence="1">Flushing bud</tissue>
    </source>
</reference>
<dbReference type="EMBL" id="LKAM01000007">
    <property type="protein sequence ID" value="KUM47518.1"/>
    <property type="molecule type" value="Genomic_DNA"/>
</dbReference>